<sequence length="186" mass="20074">MSYIGSELRRLRKENVRLNRKLALQRIGGPVAERDEKTRKVRIELGEDPESGEKILGPWTRVQGNSAGAFKTFVLPSIGEQMYLESASGVVGADSVAVFGTFNDTNKHPEQGADEAVLFENGSVRMSVTKDKVVLKHGSQGFELTGEGLQMLGVFKAKGGSRPAHYKGGLDDGGDKAVDGNDQLLV</sequence>
<reference evidence="2" key="1">
    <citation type="journal article" date="2021" name="Front. Microbiol.">
        <title>Comprehensive Comparative Genomics and Phenotyping of Methylobacterium Species.</title>
        <authorList>
            <person name="Alessa O."/>
            <person name="Ogura Y."/>
            <person name="Fujitani Y."/>
            <person name="Takami H."/>
            <person name="Hayashi T."/>
            <person name="Sahin N."/>
            <person name="Tani A."/>
        </authorList>
    </citation>
    <scope>NUCLEOTIDE SEQUENCE</scope>
    <source>
        <strain evidence="2">DSM 19015</strain>
    </source>
</reference>
<proteinExistence type="predicted"/>
<gene>
    <name evidence="2" type="ORF">OCOJLMKI_0530</name>
</gene>
<dbReference type="Proteomes" id="UP001055125">
    <property type="component" value="Unassembled WGS sequence"/>
</dbReference>
<name>A0ABQ4RT22_9HYPH</name>
<dbReference type="Gene3D" id="2.40.50.230">
    <property type="entry name" value="Gp5 N-terminal domain"/>
    <property type="match status" value="1"/>
</dbReference>
<accession>A0ABQ4RT22</accession>
<evidence type="ECO:0000313" key="3">
    <source>
        <dbReference type="Proteomes" id="UP001055125"/>
    </source>
</evidence>
<organism evidence="2 3">
    <name type="scientific">Methylobacterium iners</name>
    <dbReference type="NCBI Taxonomy" id="418707"/>
    <lineage>
        <taxon>Bacteria</taxon>
        <taxon>Pseudomonadati</taxon>
        <taxon>Pseudomonadota</taxon>
        <taxon>Alphaproteobacteria</taxon>
        <taxon>Hyphomicrobiales</taxon>
        <taxon>Methylobacteriaceae</taxon>
        <taxon>Methylobacterium</taxon>
    </lineage>
</organism>
<dbReference type="InterPro" id="IPR037026">
    <property type="entry name" value="Vgr_OB-fold_dom_sf"/>
</dbReference>
<dbReference type="Pfam" id="PF04717">
    <property type="entry name" value="Phage_base_V"/>
    <property type="match status" value="1"/>
</dbReference>
<dbReference type="RefSeq" id="WP_238242546.1">
    <property type="nucleotide sequence ID" value="NZ_BPQP01000007.1"/>
</dbReference>
<keyword evidence="3" id="KW-1185">Reference proteome</keyword>
<reference evidence="2" key="2">
    <citation type="submission" date="2021-08" db="EMBL/GenBank/DDBJ databases">
        <authorList>
            <person name="Tani A."/>
            <person name="Ola A."/>
            <person name="Ogura Y."/>
            <person name="Katsura K."/>
            <person name="Hayashi T."/>
        </authorList>
    </citation>
    <scope>NUCLEOTIDE SEQUENCE</scope>
    <source>
        <strain evidence="2">DSM 19015</strain>
    </source>
</reference>
<protein>
    <recommendedName>
        <fullName evidence="1">Gp5/Type VI secretion system Vgr protein OB-fold domain-containing protein</fullName>
    </recommendedName>
</protein>
<comment type="caution">
    <text evidence="2">The sequence shown here is derived from an EMBL/GenBank/DDBJ whole genome shotgun (WGS) entry which is preliminary data.</text>
</comment>
<evidence type="ECO:0000259" key="1">
    <source>
        <dbReference type="Pfam" id="PF04717"/>
    </source>
</evidence>
<feature type="domain" description="Gp5/Type VI secretion system Vgr protein OB-fold" evidence="1">
    <location>
        <begin position="29"/>
        <end position="91"/>
    </location>
</feature>
<dbReference type="EMBL" id="BPQP01000007">
    <property type="protein sequence ID" value="GJD93337.1"/>
    <property type="molecule type" value="Genomic_DNA"/>
</dbReference>
<dbReference type="InterPro" id="IPR006531">
    <property type="entry name" value="Gp5/Vgr_OB"/>
</dbReference>
<evidence type="ECO:0000313" key="2">
    <source>
        <dbReference type="EMBL" id="GJD93337.1"/>
    </source>
</evidence>